<dbReference type="Gene3D" id="2.30.30.140">
    <property type="match status" value="1"/>
</dbReference>
<dbReference type="InterPro" id="IPR001109">
    <property type="entry name" value="Hydrogenase_HupF/HypC"/>
</dbReference>
<dbReference type="PANTHER" id="PTHR35177">
    <property type="entry name" value="HYDROGENASE MATURATION FACTOR HYBG"/>
    <property type="match status" value="1"/>
</dbReference>
<sequence length="110" mass="11571">MCIGIPMQVMEVGAGHARCWSGAEILSIDTSLVGDVAPGTWLMTFLGAAREVMSPEAAQRSLAALSALEAIMRGQPADLDAAFADLIGREPQLPAHLLPAHLRPTPEPES</sequence>
<dbReference type="GO" id="GO:0051604">
    <property type="term" value="P:protein maturation"/>
    <property type="evidence" value="ECO:0007669"/>
    <property type="project" value="TreeGrafter"/>
</dbReference>
<evidence type="ECO:0000256" key="1">
    <source>
        <dbReference type="ARBA" id="ARBA00006018"/>
    </source>
</evidence>
<dbReference type="InterPro" id="IPR019812">
    <property type="entry name" value="Hydgase_assmbl_chp_CS"/>
</dbReference>
<dbReference type="Proteomes" id="UP000319859">
    <property type="component" value="Unassembled WGS sequence"/>
</dbReference>
<evidence type="ECO:0000313" key="2">
    <source>
        <dbReference type="EMBL" id="TWB23765.1"/>
    </source>
</evidence>
<gene>
    <name evidence="2" type="ORF">FBZ89_102522</name>
</gene>
<dbReference type="PROSITE" id="PS01097">
    <property type="entry name" value="HUPF_HYPC"/>
    <property type="match status" value="1"/>
</dbReference>
<comment type="caution">
    <text evidence="2">The sequence shown here is derived from an EMBL/GenBank/DDBJ whole genome shotgun (WGS) entry which is preliminary data.</text>
</comment>
<dbReference type="AlphaFoldDB" id="A0A560FQ55"/>
<dbReference type="GO" id="GO:1902670">
    <property type="term" value="F:carbon dioxide binding"/>
    <property type="evidence" value="ECO:0007669"/>
    <property type="project" value="TreeGrafter"/>
</dbReference>
<dbReference type="NCBIfam" id="TIGR00074">
    <property type="entry name" value="hypC_hupF"/>
    <property type="match status" value="1"/>
</dbReference>
<evidence type="ECO:0000313" key="3">
    <source>
        <dbReference type="Proteomes" id="UP000319859"/>
    </source>
</evidence>
<reference evidence="2 3" key="1">
    <citation type="submission" date="2019-06" db="EMBL/GenBank/DDBJ databases">
        <title>Genomic Encyclopedia of Type Strains, Phase IV (KMG-V): Genome sequencing to study the core and pangenomes of soil and plant-associated prokaryotes.</title>
        <authorList>
            <person name="Whitman W."/>
        </authorList>
    </citation>
    <scope>NUCLEOTIDE SEQUENCE [LARGE SCALE GENOMIC DNA]</scope>
    <source>
        <strain evidence="2 3">BR 11880</strain>
    </source>
</reference>
<dbReference type="GO" id="GO:0005506">
    <property type="term" value="F:iron ion binding"/>
    <property type="evidence" value="ECO:0007669"/>
    <property type="project" value="TreeGrafter"/>
</dbReference>
<protein>
    <submittedName>
        <fullName evidence="2">Hydrogenase expression/formation protein HypC</fullName>
    </submittedName>
</protein>
<dbReference type="SUPFAM" id="SSF159127">
    <property type="entry name" value="HupF/HypC-like"/>
    <property type="match status" value="1"/>
</dbReference>
<dbReference type="EMBL" id="VITN01000002">
    <property type="protein sequence ID" value="TWB23765.1"/>
    <property type="molecule type" value="Genomic_DNA"/>
</dbReference>
<accession>A0A560FQ55</accession>
<name>A0A560FQ55_9PROT</name>
<proteinExistence type="inferred from homology"/>
<dbReference type="OrthoDB" id="9806017at2"/>
<dbReference type="PANTHER" id="PTHR35177:SF1">
    <property type="entry name" value="HYDROGENASE MATURATION FACTOR HYPC"/>
    <property type="match status" value="1"/>
</dbReference>
<dbReference type="PRINTS" id="PR00445">
    <property type="entry name" value="HUPFHYPC"/>
</dbReference>
<dbReference type="RefSeq" id="WP_145748933.1">
    <property type="nucleotide sequence ID" value="NZ_VITN01000002.1"/>
</dbReference>
<dbReference type="Pfam" id="PF01455">
    <property type="entry name" value="HupF_HypC"/>
    <property type="match status" value="1"/>
</dbReference>
<comment type="similarity">
    <text evidence="1">Belongs to the HupF/HypC family.</text>
</comment>
<organism evidence="2 3">
    <name type="scientific">Nitrospirillum amazonense</name>
    <dbReference type="NCBI Taxonomy" id="28077"/>
    <lineage>
        <taxon>Bacteria</taxon>
        <taxon>Pseudomonadati</taxon>
        <taxon>Pseudomonadota</taxon>
        <taxon>Alphaproteobacteria</taxon>
        <taxon>Rhodospirillales</taxon>
        <taxon>Azospirillaceae</taxon>
        <taxon>Nitrospirillum</taxon>
    </lineage>
</organism>